<keyword evidence="1" id="KW-0472">Membrane</keyword>
<evidence type="ECO:0000313" key="3">
    <source>
        <dbReference type="Proteomes" id="UP000250140"/>
    </source>
</evidence>
<feature type="transmembrane region" description="Helical" evidence="1">
    <location>
        <begin position="156"/>
        <end position="173"/>
    </location>
</feature>
<organism evidence="2 3">
    <name type="scientific">Glonium stellatum</name>
    <dbReference type="NCBI Taxonomy" id="574774"/>
    <lineage>
        <taxon>Eukaryota</taxon>
        <taxon>Fungi</taxon>
        <taxon>Dikarya</taxon>
        <taxon>Ascomycota</taxon>
        <taxon>Pezizomycotina</taxon>
        <taxon>Dothideomycetes</taxon>
        <taxon>Pleosporomycetidae</taxon>
        <taxon>Gloniales</taxon>
        <taxon>Gloniaceae</taxon>
        <taxon>Glonium</taxon>
    </lineage>
</organism>
<dbReference type="AlphaFoldDB" id="A0A8E2JSJ1"/>
<feature type="transmembrane region" description="Helical" evidence="1">
    <location>
        <begin position="486"/>
        <end position="508"/>
    </location>
</feature>
<sequence length="597" mass="65763">MMAPYDNLAENAWAYENLDTMENREKKNTSGSESLLKCKEPLRWYLGGLLLYTLSILAIIGWAYSGPAYSGRFLRVLPTGNVRVDQFYSGVASVSFLVPAAALIDQLYREFGLLHPFSIAHKVPVSAADMDTMIDVGVFSLTAVWKYSRRRAVMQAMLLLIGISVVPVSSLILTTGRYAPQTHGQGVVGLPAYPSNLMNLSSTMGRNGSGPFRSRFDDSDFFMTMIADTFRGYVTSRRALLKQIPSELGPTATINMTFEPGVRYDGVVSFTWNSGCEAANDDIGYAISENNGHLSVNFTFPDGSVQHSSTGDIPLFMWSNATKSANGIPFGGTSYLAQTSLVKNFTSDIPVNEDAITAVGHGTWVSRVKCTPTMAWHVSSCIANDDSMVNCTNTPGKNTTGLDTVALDALSEYMTAVPWLLYLKNDYIFRMTLEPFYIMPTVEHYDSLLGVLAQAISSITTAGYFGTATVQSVGEPPKPVYVVRTYILFILLGLLYMVVILSVADLTYNSMQRLPFRKATFLAIAYAVHGQGLKDDEDCGCVKSRKELKTENKVMLQYGIDAKDRFHVGLASNIRGWEHEEEDIVTHRGTPFRLVYG</sequence>
<keyword evidence="1" id="KW-1133">Transmembrane helix</keyword>
<keyword evidence="1" id="KW-0812">Transmembrane</keyword>
<accession>A0A8E2JSJ1</accession>
<gene>
    <name evidence="2" type="ORF">AOQ84DRAFT_340950</name>
</gene>
<reference evidence="2 3" key="1">
    <citation type="journal article" date="2016" name="Nat. Commun.">
        <title>Ectomycorrhizal ecology is imprinted in the genome of the dominant symbiotic fungus Cenococcum geophilum.</title>
        <authorList>
            <consortium name="DOE Joint Genome Institute"/>
            <person name="Peter M."/>
            <person name="Kohler A."/>
            <person name="Ohm R.A."/>
            <person name="Kuo A."/>
            <person name="Krutzmann J."/>
            <person name="Morin E."/>
            <person name="Arend M."/>
            <person name="Barry K.W."/>
            <person name="Binder M."/>
            <person name="Choi C."/>
            <person name="Clum A."/>
            <person name="Copeland A."/>
            <person name="Grisel N."/>
            <person name="Haridas S."/>
            <person name="Kipfer T."/>
            <person name="LaButti K."/>
            <person name="Lindquist E."/>
            <person name="Lipzen A."/>
            <person name="Maire R."/>
            <person name="Meier B."/>
            <person name="Mihaltcheva S."/>
            <person name="Molinier V."/>
            <person name="Murat C."/>
            <person name="Poggeler S."/>
            <person name="Quandt C.A."/>
            <person name="Sperisen C."/>
            <person name="Tritt A."/>
            <person name="Tisserant E."/>
            <person name="Crous P.W."/>
            <person name="Henrissat B."/>
            <person name="Nehls U."/>
            <person name="Egli S."/>
            <person name="Spatafora J.W."/>
            <person name="Grigoriev I.V."/>
            <person name="Martin F.M."/>
        </authorList>
    </citation>
    <scope>NUCLEOTIDE SEQUENCE [LARGE SCALE GENOMIC DNA]</scope>
    <source>
        <strain evidence="2 3">CBS 207.34</strain>
    </source>
</reference>
<dbReference type="OrthoDB" id="5016343at2759"/>
<protein>
    <submittedName>
        <fullName evidence="2">Uncharacterized protein</fullName>
    </submittedName>
</protein>
<dbReference type="EMBL" id="KV749724">
    <property type="protein sequence ID" value="OCL08045.1"/>
    <property type="molecule type" value="Genomic_DNA"/>
</dbReference>
<feature type="transmembrane region" description="Helical" evidence="1">
    <location>
        <begin position="44"/>
        <end position="66"/>
    </location>
</feature>
<evidence type="ECO:0000256" key="1">
    <source>
        <dbReference type="SAM" id="Phobius"/>
    </source>
</evidence>
<feature type="transmembrane region" description="Helical" evidence="1">
    <location>
        <begin position="86"/>
        <end position="104"/>
    </location>
</feature>
<dbReference type="Proteomes" id="UP000250140">
    <property type="component" value="Unassembled WGS sequence"/>
</dbReference>
<keyword evidence="3" id="KW-1185">Reference proteome</keyword>
<proteinExistence type="predicted"/>
<evidence type="ECO:0000313" key="2">
    <source>
        <dbReference type="EMBL" id="OCL08045.1"/>
    </source>
</evidence>
<name>A0A8E2JSJ1_9PEZI</name>